<dbReference type="Proteomes" id="UP000756132">
    <property type="component" value="Chromosome 12"/>
</dbReference>
<reference evidence="5" key="1">
    <citation type="submission" date="2021-12" db="EMBL/GenBank/DDBJ databases">
        <authorList>
            <person name="Zaccaron A."/>
            <person name="Stergiopoulos I."/>
        </authorList>
    </citation>
    <scope>NUCLEOTIDE SEQUENCE</scope>
    <source>
        <strain evidence="5">Race5_Kim</strain>
    </source>
</reference>
<evidence type="ECO:0000256" key="2">
    <source>
        <dbReference type="ARBA" id="ARBA00022801"/>
    </source>
</evidence>
<gene>
    <name evidence="5" type="ORF">CLAFUR5_13808</name>
</gene>
<dbReference type="OrthoDB" id="68328at2759"/>
<dbReference type="CDD" id="cd03444">
    <property type="entry name" value="Thioesterase_II_repeat1"/>
    <property type="match status" value="1"/>
</dbReference>
<keyword evidence="6" id="KW-1185">Reference proteome</keyword>
<evidence type="ECO:0000259" key="3">
    <source>
        <dbReference type="Pfam" id="PF13622"/>
    </source>
</evidence>
<comment type="similarity">
    <text evidence="1">Belongs to the C/M/P thioester hydrolase family.</text>
</comment>
<accession>A0A9Q8PLQ5</accession>
<proteinExistence type="inferred from homology"/>
<evidence type="ECO:0000313" key="5">
    <source>
        <dbReference type="EMBL" id="UJO24783.1"/>
    </source>
</evidence>
<dbReference type="KEGG" id="ffu:CLAFUR5_13808"/>
<organism evidence="5 6">
    <name type="scientific">Passalora fulva</name>
    <name type="common">Tomato leaf mold</name>
    <name type="synonym">Cladosporium fulvum</name>
    <dbReference type="NCBI Taxonomy" id="5499"/>
    <lineage>
        <taxon>Eukaryota</taxon>
        <taxon>Fungi</taxon>
        <taxon>Dikarya</taxon>
        <taxon>Ascomycota</taxon>
        <taxon>Pezizomycotina</taxon>
        <taxon>Dothideomycetes</taxon>
        <taxon>Dothideomycetidae</taxon>
        <taxon>Mycosphaerellales</taxon>
        <taxon>Mycosphaerellaceae</taxon>
        <taxon>Fulvia</taxon>
    </lineage>
</organism>
<dbReference type="GO" id="GO:0006637">
    <property type="term" value="P:acyl-CoA metabolic process"/>
    <property type="evidence" value="ECO:0007669"/>
    <property type="project" value="InterPro"/>
</dbReference>
<evidence type="ECO:0000313" key="6">
    <source>
        <dbReference type="Proteomes" id="UP000756132"/>
    </source>
</evidence>
<dbReference type="PANTHER" id="PTHR11066">
    <property type="entry name" value="ACYL-COA THIOESTERASE"/>
    <property type="match status" value="1"/>
</dbReference>
<dbReference type="InterPro" id="IPR049449">
    <property type="entry name" value="TesB_ACOT8-like_N"/>
</dbReference>
<keyword evidence="2" id="KW-0378">Hydrolase</keyword>
<dbReference type="RefSeq" id="XP_047769149.1">
    <property type="nucleotide sequence ID" value="XM_047912956.1"/>
</dbReference>
<protein>
    <submittedName>
        <fullName evidence="5">Acyl-CoA thioesterase 2</fullName>
    </submittedName>
</protein>
<name>A0A9Q8PLQ5_PASFU</name>
<reference evidence="5" key="2">
    <citation type="journal article" date="2022" name="Microb. Genom.">
        <title>A chromosome-scale genome assembly of the tomato pathogen Cladosporium fulvum reveals a compartmentalized genome architecture and the presence of a dispensable chromosome.</title>
        <authorList>
            <person name="Zaccaron A.Z."/>
            <person name="Chen L.H."/>
            <person name="Samaras A."/>
            <person name="Stergiopoulos I."/>
        </authorList>
    </citation>
    <scope>NUCLEOTIDE SEQUENCE</scope>
    <source>
        <strain evidence="5">Race5_Kim</strain>
    </source>
</reference>
<dbReference type="CDD" id="cd03445">
    <property type="entry name" value="Thioesterase_II_repeat2"/>
    <property type="match status" value="1"/>
</dbReference>
<dbReference type="GO" id="GO:0047617">
    <property type="term" value="F:fatty acyl-CoA hydrolase activity"/>
    <property type="evidence" value="ECO:0007669"/>
    <property type="project" value="InterPro"/>
</dbReference>
<dbReference type="AlphaFoldDB" id="A0A9Q8PLQ5"/>
<feature type="domain" description="Acyl-CoA thioesterase-like C-terminal" evidence="4">
    <location>
        <begin position="224"/>
        <end position="332"/>
    </location>
</feature>
<sequence>MSGPGGRPLQYKKDLENYPGNTYRSFADLIKLEKIDERTYRSIAPPFAPGGPVGVGRSYGAHVYCQAAWAAGQTVDKGFLLHNVSGNFILAGQLSLPFVYKVHTIRNGRSYATRIVNVTQSENAGICFTCICSFKTPEPRQIETQESLDLYEHYSSVLNGQPPSVHPECPGTDLPFYWERRARTGINDAFPGLECRKVDMTAYNKDKHPLDRRQLIFYRTIGDMPNDPNFHLCAHLYASDRNSLYIVSNHLDLGDNFTQMSSLVHTVVFHSPSEDLMFGPPSTTSSPMDESSGKWFCMEAWGSRVGSGRTLYQCRIWDSQGRHSLTAMQDGLLRFVTGNEVTEENGTLLEEVKGRWKEKL</sequence>
<evidence type="ECO:0000259" key="4">
    <source>
        <dbReference type="Pfam" id="PF20789"/>
    </source>
</evidence>
<dbReference type="InterPro" id="IPR049450">
    <property type="entry name" value="ACOT8-like_C"/>
</dbReference>
<dbReference type="GO" id="GO:0005782">
    <property type="term" value="C:peroxisomal matrix"/>
    <property type="evidence" value="ECO:0007669"/>
    <property type="project" value="UniProtKB-SubCell"/>
</dbReference>
<dbReference type="SUPFAM" id="SSF54637">
    <property type="entry name" value="Thioesterase/thiol ester dehydrase-isomerase"/>
    <property type="match status" value="2"/>
</dbReference>
<evidence type="ECO:0000256" key="1">
    <source>
        <dbReference type="ARBA" id="ARBA00006538"/>
    </source>
</evidence>
<dbReference type="Pfam" id="PF13622">
    <property type="entry name" value="4HBT_3"/>
    <property type="match status" value="1"/>
</dbReference>
<dbReference type="GeneID" id="71993686"/>
<dbReference type="GO" id="GO:0009062">
    <property type="term" value="P:fatty acid catabolic process"/>
    <property type="evidence" value="ECO:0007669"/>
    <property type="project" value="TreeGrafter"/>
</dbReference>
<feature type="domain" description="Acyl-CoA thioesterase-like N-terminal HotDog" evidence="3">
    <location>
        <begin position="55"/>
        <end position="134"/>
    </location>
</feature>
<dbReference type="EMBL" id="CP090174">
    <property type="protein sequence ID" value="UJO24783.1"/>
    <property type="molecule type" value="Genomic_DNA"/>
</dbReference>
<dbReference type="InterPro" id="IPR003703">
    <property type="entry name" value="Acyl_CoA_thio"/>
</dbReference>
<dbReference type="Pfam" id="PF20789">
    <property type="entry name" value="4HBT_3C"/>
    <property type="match status" value="1"/>
</dbReference>
<dbReference type="InterPro" id="IPR029069">
    <property type="entry name" value="HotDog_dom_sf"/>
</dbReference>
<dbReference type="Gene3D" id="2.40.160.210">
    <property type="entry name" value="Acyl-CoA thioesterase, double hotdog domain"/>
    <property type="match status" value="1"/>
</dbReference>
<dbReference type="InterPro" id="IPR042171">
    <property type="entry name" value="Acyl-CoA_hotdog"/>
</dbReference>
<dbReference type="PANTHER" id="PTHR11066:SF64">
    <property type="entry name" value="ACYL-COA THIOESTERASE (AFU_ORTHOLOGUE AFUA_1G12060)"/>
    <property type="match status" value="1"/>
</dbReference>